<proteinExistence type="inferred from homology"/>
<protein>
    <submittedName>
        <fullName evidence="4">Uncharacterized protein</fullName>
    </submittedName>
</protein>
<evidence type="ECO:0000256" key="1">
    <source>
        <dbReference type="ARBA" id="ARBA00007692"/>
    </source>
</evidence>
<name>A0AAQ3KH30_9LILI</name>
<reference evidence="4 5" key="1">
    <citation type="submission" date="2023-10" db="EMBL/GenBank/DDBJ databases">
        <title>Chromosome-scale genome assembly provides insights into flower coloration mechanisms of Canna indica.</title>
        <authorList>
            <person name="Li C."/>
        </authorList>
    </citation>
    <scope>NUCLEOTIDE SEQUENCE [LARGE SCALE GENOMIC DNA]</scope>
    <source>
        <tissue evidence="4">Flower</tissue>
    </source>
</reference>
<dbReference type="Pfam" id="PF02536">
    <property type="entry name" value="mTERF"/>
    <property type="match status" value="1"/>
</dbReference>
<sequence>MLLSARRHNSLLSWFQLSRFRYLSSSTSSFAVDVVAGGIPSPDSHFIVEYLMKSCGLSAAEAAKASKSLAHLPSAKNPDAVLTFMRSQGFNAAHLREIICFQPKYLCWNVEKNLSPKLQTLREFGFSQYEVVDIVHSSPSILSLSIHGRLVPRLKMWESLFGSRHFILKHFRSKKRFFYFNIERVLRPNLKFLRDECGISEERILVVLRVNPDLLSLKPDTLRALVVRADELGVPRKTGKFIWSLSALRMVSKEKVEAQRKFMKSLGWSDSELSSLFSKSPTLLGLSKELLRRKTKYFVEEVGYTLSSLAQNPTLLALSLEKRVIPRLRVMEMLRSKGLWTQEGMPILYFYLSNTKFMNMFVHRYKEVIPELLDIFSEFELGEKGNDASHLDCEN</sequence>
<keyword evidence="2" id="KW-0804">Transcription</keyword>
<accession>A0AAQ3KH30</accession>
<evidence type="ECO:0000313" key="5">
    <source>
        <dbReference type="Proteomes" id="UP001327560"/>
    </source>
</evidence>
<evidence type="ECO:0000313" key="4">
    <source>
        <dbReference type="EMBL" id="WOL08673.1"/>
    </source>
</evidence>
<comment type="similarity">
    <text evidence="1">Belongs to the mTERF family.</text>
</comment>
<organism evidence="4 5">
    <name type="scientific">Canna indica</name>
    <name type="common">Indian-shot</name>
    <dbReference type="NCBI Taxonomy" id="4628"/>
    <lineage>
        <taxon>Eukaryota</taxon>
        <taxon>Viridiplantae</taxon>
        <taxon>Streptophyta</taxon>
        <taxon>Embryophyta</taxon>
        <taxon>Tracheophyta</taxon>
        <taxon>Spermatophyta</taxon>
        <taxon>Magnoliopsida</taxon>
        <taxon>Liliopsida</taxon>
        <taxon>Zingiberales</taxon>
        <taxon>Cannaceae</taxon>
        <taxon>Canna</taxon>
    </lineage>
</organism>
<dbReference type="SMART" id="SM00733">
    <property type="entry name" value="Mterf"/>
    <property type="match status" value="6"/>
</dbReference>
<dbReference type="GO" id="GO:0003676">
    <property type="term" value="F:nucleic acid binding"/>
    <property type="evidence" value="ECO:0007669"/>
    <property type="project" value="InterPro"/>
</dbReference>
<dbReference type="InterPro" id="IPR003690">
    <property type="entry name" value="MTERF"/>
</dbReference>
<dbReference type="PANTHER" id="PTHR13068">
    <property type="entry name" value="CGI-12 PROTEIN-RELATED"/>
    <property type="match status" value="1"/>
</dbReference>
<keyword evidence="3" id="KW-0809">Transit peptide</keyword>
<dbReference type="Proteomes" id="UP001327560">
    <property type="component" value="Chromosome 5"/>
</dbReference>
<dbReference type="Gene3D" id="1.25.70.10">
    <property type="entry name" value="Transcription termination factor 3, mitochondrial"/>
    <property type="match status" value="2"/>
</dbReference>
<dbReference type="PANTHER" id="PTHR13068:SF242">
    <property type="entry name" value="OS04G0637500 PROTEIN"/>
    <property type="match status" value="1"/>
</dbReference>
<dbReference type="EMBL" id="CP136894">
    <property type="protein sequence ID" value="WOL08673.1"/>
    <property type="molecule type" value="Genomic_DNA"/>
</dbReference>
<dbReference type="GO" id="GO:0006353">
    <property type="term" value="P:DNA-templated transcription termination"/>
    <property type="evidence" value="ECO:0007669"/>
    <property type="project" value="UniProtKB-KW"/>
</dbReference>
<keyword evidence="5" id="KW-1185">Reference proteome</keyword>
<dbReference type="FunFam" id="1.25.70.10:FF:000001">
    <property type="entry name" value="Mitochondrial transcription termination factor-like"/>
    <property type="match status" value="1"/>
</dbReference>
<keyword evidence="2" id="KW-0805">Transcription regulation</keyword>
<evidence type="ECO:0000256" key="3">
    <source>
        <dbReference type="ARBA" id="ARBA00022946"/>
    </source>
</evidence>
<gene>
    <name evidence="4" type="ORF">Cni_G17426</name>
</gene>
<keyword evidence="2" id="KW-0806">Transcription termination</keyword>
<dbReference type="InterPro" id="IPR038538">
    <property type="entry name" value="MTERF_sf"/>
</dbReference>
<evidence type="ECO:0000256" key="2">
    <source>
        <dbReference type="ARBA" id="ARBA00022472"/>
    </source>
</evidence>
<dbReference type="AlphaFoldDB" id="A0AAQ3KH30"/>